<keyword evidence="3" id="KW-1185">Reference proteome</keyword>
<protein>
    <submittedName>
        <fullName evidence="2">Spermidine N(1)-acetyltransferase</fullName>
        <ecNumber evidence="2">2.3.1.57</ecNumber>
    </submittedName>
</protein>
<evidence type="ECO:0000313" key="3">
    <source>
        <dbReference type="Proteomes" id="UP000217209"/>
    </source>
</evidence>
<dbReference type="EC" id="2.3.1.57" evidence="2"/>
<dbReference type="RefSeq" id="WP_157731269.1">
    <property type="nucleotide sequence ID" value="NZ_CP019688.1"/>
</dbReference>
<keyword evidence="2" id="KW-0808">Transferase</keyword>
<dbReference type="GO" id="GO:0004145">
    <property type="term" value="F:diamine N-acetyltransferase activity"/>
    <property type="evidence" value="ECO:0007669"/>
    <property type="project" value="UniProtKB-EC"/>
</dbReference>
<dbReference type="GO" id="GO:1990189">
    <property type="term" value="F:protein N-terminal-serine acetyltransferase activity"/>
    <property type="evidence" value="ECO:0007669"/>
    <property type="project" value="TreeGrafter"/>
</dbReference>
<dbReference type="InterPro" id="IPR051908">
    <property type="entry name" value="Ribosomal_N-acetyltransferase"/>
</dbReference>
<accession>A0A1Q2HVS4</accession>
<dbReference type="PANTHER" id="PTHR43441">
    <property type="entry name" value="RIBOSOMAL-PROTEIN-SERINE ACETYLTRANSFERASE"/>
    <property type="match status" value="1"/>
</dbReference>
<name>A0A1Q2HVS4_9CORY</name>
<dbReference type="PANTHER" id="PTHR43441:SF10">
    <property type="entry name" value="ACETYLTRANSFERASE"/>
    <property type="match status" value="1"/>
</dbReference>
<dbReference type="AlphaFoldDB" id="A0A1Q2HVS4"/>
<dbReference type="GO" id="GO:0008999">
    <property type="term" value="F:protein-N-terminal-alanine acetyltransferase activity"/>
    <property type="evidence" value="ECO:0007669"/>
    <property type="project" value="TreeGrafter"/>
</dbReference>
<dbReference type="KEGG" id="cgv:CGLAU_04875"/>
<dbReference type="InterPro" id="IPR000182">
    <property type="entry name" value="GNAT_dom"/>
</dbReference>
<dbReference type="GO" id="GO:0005737">
    <property type="term" value="C:cytoplasm"/>
    <property type="evidence" value="ECO:0007669"/>
    <property type="project" value="TreeGrafter"/>
</dbReference>
<dbReference type="PROSITE" id="PS51186">
    <property type="entry name" value="GNAT"/>
    <property type="match status" value="1"/>
</dbReference>
<dbReference type="SUPFAM" id="SSF55729">
    <property type="entry name" value="Acyl-CoA N-acyltransferases (Nat)"/>
    <property type="match status" value="1"/>
</dbReference>
<reference evidence="2 3" key="1">
    <citation type="submission" date="2016-12" db="EMBL/GenBank/DDBJ databases">
        <authorList>
            <person name="Song W.-J."/>
            <person name="Kurnit D.M."/>
        </authorList>
    </citation>
    <scope>NUCLEOTIDE SEQUENCE [LARGE SCALE GENOMIC DNA]</scope>
    <source>
        <strain evidence="2 3">DSM 30827</strain>
    </source>
</reference>
<keyword evidence="2" id="KW-0012">Acyltransferase</keyword>
<evidence type="ECO:0000313" key="2">
    <source>
        <dbReference type="EMBL" id="AQQ14949.1"/>
    </source>
</evidence>
<dbReference type="InterPro" id="IPR016181">
    <property type="entry name" value="Acyl_CoA_acyltransferase"/>
</dbReference>
<dbReference type="EMBL" id="CP019688">
    <property type="protein sequence ID" value="AQQ14949.1"/>
    <property type="molecule type" value="Genomic_DNA"/>
</dbReference>
<evidence type="ECO:0000259" key="1">
    <source>
        <dbReference type="PROSITE" id="PS51186"/>
    </source>
</evidence>
<proteinExistence type="predicted"/>
<dbReference type="Pfam" id="PF13302">
    <property type="entry name" value="Acetyltransf_3"/>
    <property type="match status" value="1"/>
</dbReference>
<dbReference type="Gene3D" id="3.40.630.30">
    <property type="match status" value="1"/>
</dbReference>
<dbReference type="OrthoDB" id="9795188at2"/>
<sequence length="186" mass="20458">MPATLPAAFSWPIPCPPLRDGELGLVPWGEVASISNVREDLIESCNDLRMVRWTQVPHPCTAEHAAAFLEVPANELRWALVIDGRYSGNAELRLVSEQHRAAEFGYNAAQWARGRGLTTRAVRLVSDHAFAHGVHRLVIRASVENAASRHVAEQCGFAFEGVLRGAELLRGEFVDHALYARLATDA</sequence>
<organism evidence="2 3">
    <name type="scientific">Corynebacterium glaucum</name>
    <dbReference type="NCBI Taxonomy" id="187491"/>
    <lineage>
        <taxon>Bacteria</taxon>
        <taxon>Bacillati</taxon>
        <taxon>Actinomycetota</taxon>
        <taxon>Actinomycetes</taxon>
        <taxon>Mycobacteriales</taxon>
        <taxon>Corynebacteriaceae</taxon>
        <taxon>Corynebacterium</taxon>
    </lineage>
</organism>
<gene>
    <name evidence="2" type="primary">speG2</name>
    <name evidence="2" type="ORF">CGLAU_04875</name>
</gene>
<feature type="domain" description="N-acetyltransferase" evidence="1">
    <location>
        <begin position="32"/>
        <end position="185"/>
    </location>
</feature>
<dbReference type="Proteomes" id="UP000217209">
    <property type="component" value="Chromosome"/>
</dbReference>